<evidence type="ECO:0000313" key="1">
    <source>
        <dbReference type="EMBL" id="KAH7513536.1"/>
    </source>
</evidence>
<protein>
    <submittedName>
        <fullName evidence="1">Uncharacterized protein</fullName>
    </submittedName>
</protein>
<proteinExistence type="predicted"/>
<gene>
    <name evidence="1" type="ORF">FEM48_Zijuj12G0210700</name>
</gene>
<name>A0A978UFJ3_ZIZJJ</name>
<reference evidence="1" key="1">
    <citation type="journal article" date="2021" name="Front. Plant Sci.">
        <title>Chromosome-Scale Genome Assembly for Chinese Sour Jujube and Insights Into Its Genome Evolution and Domestication Signature.</title>
        <authorList>
            <person name="Shen L.-Y."/>
            <person name="Luo H."/>
            <person name="Wang X.-L."/>
            <person name="Wang X.-M."/>
            <person name="Qiu X.-J."/>
            <person name="Liu H."/>
            <person name="Zhou S.-S."/>
            <person name="Jia K.-H."/>
            <person name="Nie S."/>
            <person name="Bao Y.-T."/>
            <person name="Zhang R.-G."/>
            <person name="Yun Q.-Z."/>
            <person name="Chai Y.-H."/>
            <person name="Lu J.-Y."/>
            <person name="Li Y."/>
            <person name="Zhao S.-W."/>
            <person name="Mao J.-F."/>
            <person name="Jia S.-G."/>
            <person name="Mao Y.-M."/>
        </authorList>
    </citation>
    <scope>NUCLEOTIDE SEQUENCE</scope>
    <source>
        <strain evidence="1">AT0</strain>
        <tissue evidence="1">Leaf</tissue>
    </source>
</reference>
<dbReference type="Proteomes" id="UP000813462">
    <property type="component" value="Unassembled WGS sequence"/>
</dbReference>
<accession>A0A978UFJ3</accession>
<sequence length="145" mass="15668">MVAASASNAEAHLILLFERSLLLNLSPTSCTAAKWVDFQDHPFPLLSILFPTSNPASECLLKAFTALISIAVISIPTMNVKSTSSHSLLSSKYPEKVTAFRRLEASANQMSNTISKGVPGTLLSLILSGLDIHQLTQQFATLRQI</sequence>
<comment type="caution">
    <text evidence="1">The sequence shown here is derived from an EMBL/GenBank/DDBJ whole genome shotgun (WGS) entry which is preliminary data.</text>
</comment>
<dbReference type="AlphaFoldDB" id="A0A978UFJ3"/>
<evidence type="ECO:0000313" key="2">
    <source>
        <dbReference type="Proteomes" id="UP000813462"/>
    </source>
</evidence>
<organism evidence="1 2">
    <name type="scientific">Ziziphus jujuba var. spinosa</name>
    <dbReference type="NCBI Taxonomy" id="714518"/>
    <lineage>
        <taxon>Eukaryota</taxon>
        <taxon>Viridiplantae</taxon>
        <taxon>Streptophyta</taxon>
        <taxon>Embryophyta</taxon>
        <taxon>Tracheophyta</taxon>
        <taxon>Spermatophyta</taxon>
        <taxon>Magnoliopsida</taxon>
        <taxon>eudicotyledons</taxon>
        <taxon>Gunneridae</taxon>
        <taxon>Pentapetalae</taxon>
        <taxon>rosids</taxon>
        <taxon>fabids</taxon>
        <taxon>Rosales</taxon>
        <taxon>Rhamnaceae</taxon>
        <taxon>Paliureae</taxon>
        <taxon>Ziziphus</taxon>
    </lineage>
</organism>
<dbReference type="EMBL" id="JAEACU010000012">
    <property type="protein sequence ID" value="KAH7513536.1"/>
    <property type="molecule type" value="Genomic_DNA"/>
</dbReference>